<reference evidence="3" key="1">
    <citation type="journal article" date="2019" name="Int. J. Syst. Evol. Microbiol.">
        <title>The Global Catalogue of Microorganisms (GCM) 10K type strain sequencing project: providing services to taxonomists for standard genome sequencing and annotation.</title>
        <authorList>
            <consortium name="The Broad Institute Genomics Platform"/>
            <consortium name="The Broad Institute Genome Sequencing Center for Infectious Disease"/>
            <person name="Wu L."/>
            <person name="Ma J."/>
        </authorList>
    </citation>
    <scope>NUCLEOTIDE SEQUENCE [LARGE SCALE GENOMIC DNA]</scope>
    <source>
        <strain evidence="3">ICMP 6774ER</strain>
    </source>
</reference>
<sequence length="475" mass="51496">MSRRSWMLWTAAVLAALAPSLYFWVSSLLSEDDGTRYYAYMSSGRCTGAQIHSMTPEHLTSHIPLLDYGGAPLLVLALAGWYVGARTGRDRLGRVVARCAAAVLLLRRLPDLLLLSLDGALGPECLGAWGPPELVSSQAGWDLYHLVPPVLVLLAVRVPRRTFVRRGRLARTAATILTVTATLLVTAQAAPAGEVSTEGELDCAGFGGGTVKRLSEAEKKFLCEVRGYNSFYGDGGIEGWQDAPDRVVVTQGHHLCRVATQHGGDTGVPAVRDAPHGPLAHALGPLCPAVARWQEQEGARKQAEEAAYHAAKDKACGRHRPHRPKIKPVRQGRATMWTEFWTILGWEEGFEGADPDLVEELVGSERGGLAIWAADEIGHACVTVESYRRRPPLEIKGWDEVVEVDYDSPSGTLTLSDGNGKSLTGLTTAGPGAYRVRVHLRGRKLVYQVPDPPDGAVELLIMVFPGEQTKPVVYR</sequence>
<proteinExistence type="predicted"/>
<accession>A0ABW4STB7</accession>
<evidence type="ECO:0000256" key="1">
    <source>
        <dbReference type="SAM" id="Phobius"/>
    </source>
</evidence>
<dbReference type="Proteomes" id="UP001597368">
    <property type="component" value="Unassembled WGS sequence"/>
</dbReference>
<dbReference type="RefSeq" id="WP_379572494.1">
    <property type="nucleotide sequence ID" value="NZ_JBHUFV010000020.1"/>
</dbReference>
<keyword evidence="1" id="KW-0812">Transmembrane</keyword>
<keyword evidence="1" id="KW-0472">Membrane</keyword>
<feature type="transmembrane region" description="Helical" evidence="1">
    <location>
        <begin position="169"/>
        <end position="190"/>
    </location>
</feature>
<dbReference type="EMBL" id="JBHUFV010000020">
    <property type="protein sequence ID" value="MFD1932436.1"/>
    <property type="molecule type" value="Genomic_DNA"/>
</dbReference>
<organism evidence="2 3">
    <name type="scientific">Nonomuraea mangrovi</name>
    <dbReference type="NCBI Taxonomy" id="2316207"/>
    <lineage>
        <taxon>Bacteria</taxon>
        <taxon>Bacillati</taxon>
        <taxon>Actinomycetota</taxon>
        <taxon>Actinomycetes</taxon>
        <taxon>Streptosporangiales</taxon>
        <taxon>Streptosporangiaceae</taxon>
        <taxon>Nonomuraea</taxon>
    </lineage>
</organism>
<keyword evidence="3" id="KW-1185">Reference proteome</keyword>
<name>A0ABW4STB7_9ACTN</name>
<comment type="caution">
    <text evidence="2">The sequence shown here is derived from an EMBL/GenBank/DDBJ whole genome shotgun (WGS) entry which is preliminary data.</text>
</comment>
<gene>
    <name evidence="2" type="ORF">ACFSKW_13220</name>
</gene>
<evidence type="ECO:0000313" key="2">
    <source>
        <dbReference type="EMBL" id="MFD1932436.1"/>
    </source>
</evidence>
<evidence type="ECO:0000313" key="3">
    <source>
        <dbReference type="Proteomes" id="UP001597368"/>
    </source>
</evidence>
<protein>
    <submittedName>
        <fullName evidence="2">Uncharacterized protein</fullName>
    </submittedName>
</protein>
<feature type="transmembrane region" description="Helical" evidence="1">
    <location>
        <begin position="65"/>
        <end position="84"/>
    </location>
</feature>
<keyword evidence="1" id="KW-1133">Transmembrane helix</keyword>